<sequence>MAGLKGTDCHTYGGAVEEVERHYVQGHGRTRSNNTHTAWREVWGRWVEKQEVEPTMCGPEYPPSPDYGLGEDTQRCIENYRHGHPCVNQRHTAEVTMVVAASHVHRSKIMDGRCYSWTRNASNPRKWAWDSCGEDKKTMSIINNGWTRKSTSEMLWAVLVCAGGWLQKETRIMA</sequence>
<accession>A0A6A5UUV7</accession>
<evidence type="ECO:0000313" key="1">
    <source>
        <dbReference type="EMBL" id="KAF1968595.1"/>
    </source>
</evidence>
<dbReference type="AlphaFoldDB" id="A0A6A5UUV7"/>
<dbReference type="Proteomes" id="UP000800036">
    <property type="component" value="Unassembled WGS sequence"/>
</dbReference>
<evidence type="ECO:0000313" key="2">
    <source>
        <dbReference type="Proteomes" id="UP000800036"/>
    </source>
</evidence>
<reference evidence="1" key="1">
    <citation type="journal article" date="2020" name="Stud. Mycol.">
        <title>101 Dothideomycetes genomes: a test case for predicting lifestyles and emergence of pathogens.</title>
        <authorList>
            <person name="Haridas S."/>
            <person name="Albert R."/>
            <person name="Binder M."/>
            <person name="Bloem J."/>
            <person name="Labutti K."/>
            <person name="Salamov A."/>
            <person name="Andreopoulos B."/>
            <person name="Baker S."/>
            <person name="Barry K."/>
            <person name="Bills G."/>
            <person name="Bluhm B."/>
            <person name="Cannon C."/>
            <person name="Castanera R."/>
            <person name="Culley D."/>
            <person name="Daum C."/>
            <person name="Ezra D."/>
            <person name="Gonzalez J."/>
            <person name="Henrissat B."/>
            <person name="Kuo A."/>
            <person name="Liang C."/>
            <person name="Lipzen A."/>
            <person name="Lutzoni F."/>
            <person name="Magnuson J."/>
            <person name="Mondo S."/>
            <person name="Nolan M."/>
            <person name="Ohm R."/>
            <person name="Pangilinan J."/>
            <person name="Park H.-J."/>
            <person name="Ramirez L."/>
            <person name="Alfaro M."/>
            <person name="Sun H."/>
            <person name="Tritt A."/>
            <person name="Yoshinaga Y."/>
            <person name="Zwiers L.-H."/>
            <person name="Turgeon B."/>
            <person name="Goodwin S."/>
            <person name="Spatafora J."/>
            <person name="Crous P."/>
            <person name="Grigoriev I."/>
        </authorList>
    </citation>
    <scope>NUCLEOTIDE SEQUENCE</scope>
    <source>
        <strain evidence="1">CBS 107.79</strain>
    </source>
</reference>
<dbReference type="EMBL" id="ML976718">
    <property type="protein sequence ID" value="KAF1968595.1"/>
    <property type="molecule type" value="Genomic_DNA"/>
</dbReference>
<organism evidence="1 2">
    <name type="scientific">Bimuria novae-zelandiae CBS 107.79</name>
    <dbReference type="NCBI Taxonomy" id="1447943"/>
    <lineage>
        <taxon>Eukaryota</taxon>
        <taxon>Fungi</taxon>
        <taxon>Dikarya</taxon>
        <taxon>Ascomycota</taxon>
        <taxon>Pezizomycotina</taxon>
        <taxon>Dothideomycetes</taxon>
        <taxon>Pleosporomycetidae</taxon>
        <taxon>Pleosporales</taxon>
        <taxon>Massarineae</taxon>
        <taxon>Didymosphaeriaceae</taxon>
        <taxon>Bimuria</taxon>
    </lineage>
</organism>
<gene>
    <name evidence="1" type="ORF">BU23DRAFT_572181</name>
</gene>
<name>A0A6A5UUV7_9PLEO</name>
<proteinExistence type="predicted"/>
<keyword evidence="2" id="KW-1185">Reference proteome</keyword>
<protein>
    <submittedName>
        <fullName evidence="1">Uncharacterized protein</fullName>
    </submittedName>
</protein>